<reference evidence="1" key="1">
    <citation type="journal article" date="2015" name="Nature">
        <title>Complex archaea that bridge the gap between prokaryotes and eukaryotes.</title>
        <authorList>
            <person name="Spang A."/>
            <person name="Saw J.H."/>
            <person name="Jorgensen S.L."/>
            <person name="Zaremba-Niedzwiedzka K."/>
            <person name="Martijn J."/>
            <person name="Lind A.E."/>
            <person name="van Eijk R."/>
            <person name="Schleper C."/>
            <person name="Guy L."/>
            <person name="Ettema T.J."/>
        </authorList>
    </citation>
    <scope>NUCLEOTIDE SEQUENCE</scope>
</reference>
<accession>A0A0F9J569</accession>
<dbReference type="EMBL" id="LAZR01017284">
    <property type="protein sequence ID" value="KKM01061.1"/>
    <property type="molecule type" value="Genomic_DNA"/>
</dbReference>
<sequence>MGDSNIDSQWNEDLLELCTPDNFTVSIHYNTGLMRRLAEIGYSAPKLEEIMTRMTPKIRIVKGLAAKQVSAMLKGTLKYKWDDHSIDEWIDYMLDDGGDGLNYGYLLAARLRALVPVDIRARKGPV</sequence>
<dbReference type="AlphaFoldDB" id="A0A0F9J569"/>
<evidence type="ECO:0000313" key="1">
    <source>
        <dbReference type="EMBL" id="KKM01061.1"/>
    </source>
</evidence>
<comment type="caution">
    <text evidence="1">The sequence shown here is derived from an EMBL/GenBank/DDBJ whole genome shotgun (WGS) entry which is preliminary data.</text>
</comment>
<name>A0A0F9J569_9ZZZZ</name>
<protein>
    <submittedName>
        <fullName evidence="1">Uncharacterized protein</fullName>
    </submittedName>
</protein>
<gene>
    <name evidence="1" type="ORF">LCGC14_1798230</name>
</gene>
<organism evidence="1">
    <name type="scientific">marine sediment metagenome</name>
    <dbReference type="NCBI Taxonomy" id="412755"/>
    <lineage>
        <taxon>unclassified sequences</taxon>
        <taxon>metagenomes</taxon>
        <taxon>ecological metagenomes</taxon>
    </lineage>
</organism>
<proteinExistence type="predicted"/>